<dbReference type="InterPro" id="IPR036237">
    <property type="entry name" value="Xyl_isomerase-like_sf"/>
</dbReference>
<evidence type="ECO:0000259" key="1">
    <source>
        <dbReference type="Pfam" id="PF01261"/>
    </source>
</evidence>
<feature type="domain" description="Xylose isomerase-like TIM barrel" evidence="1">
    <location>
        <begin position="86"/>
        <end position="255"/>
    </location>
</feature>
<proteinExistence type="predicted"/>
<dbReference type="InterPro" id="IPR013022">
    <property type="entry name" value="Xyl_isomerase-like_TIM-brl"/>
</dbReference>
<name>A0A1Q2MBV8_9BACT</name>
<organism evidence="2 3">
    <name type="scientific">Limihaloglobus sulfuriphilus</name>
    <dbReference type="NCBI Taxonomy" id="1851148"/>
    <lineage>
        <taxon>Bacteria</taxon>
        <taxon>Pseudomonadati</taxon>
        <taxon>Planctomycetota</taxon>
        <taxon>Phycisphaerae</taxon>
        <taxon>Sedimentisphaerales</taxon>
        <taxon>Sedimentisphaeraceae</taxon>
        <taxon>Limihaloglobus</taxon>
    </lineage>
</organism>
<dbReference type="Pfam" id="PF01261">
    <property type="entry name" value="AP_endonuc_2"/>
    <property type="match status" value="1"/>
</dbReference>
<dbReference type="PANTHER" id="PTHR12110">
    <property type="entry name" value="HYDROXYPYRUVATE ISOMERASE"/>
    <property type="match status" value="1"/>
</dbReference>
<keyword evidence="3" id="KW-1185">Reference proteome</keyword>
<sequence>MNNTKMNIGVCNWSLQMDISGAASFMKEAGINHVHLAVGPALGDDGSSYLSAAKKQDWKISSTMINFPQEDYSTLDTIKETGGITPDGCWDVNKDRFIRAAEITKDLNVSYISMHAGFIDHNDSAKYRVMCNRVTELADIAADNGTILLLETGQETAQELKDFMDEIKHPSTGVNIDPANMILYAKGDPVEGVKILDQWIRHVHIKDAVRAKTPGQWGTEVPWGQGQVETVEFLKALSAIGYEGTLAVEREGGEDRCGDVKLAVNRLKQYL</sequence>
<dbReference type="InterPro" id="IPR050312">
    <property type="entry name" value="IolE/XylAMocC-like"/>
</dbReference>
<dbReference type="EMBL" id="CP019646">
    <property type="protein sequence ID" value="AQQ70018.1"/>
    <property type="molecule type" value="Genomic_DNA"/>
</dbReference>
<dbReference type="Proteomes" id="UP000188181">
    <property type="component" value="Chromosome"/>
</dbReference>
<dbReference type="STRING" id="1851148.SMSP2_00355"/>
<gene>
    <name evidence="2" type="ORF">SMSP2_00355</name>
</gene>
<dbReference type="RefSeq" id="WP_222566385.1">
    <property type="nucleotide sequence ID" value="NZ_CP019646.1"/>
</dbReference>
<protein>
    <submittedName>
        <fullName evidence="2">Putative L-xylulose 5-phosphate 3-epimerase</fullName>
    </submittedName>
</protein>
<dbReference type="SUPFAM" id="SSF51658">
    <property type="entry name" value="Xylose isomerase-like"/>
    <property type="match status" value="1"/>
</dbReference>
<reference evidence="3" key="1">
    <citation type="submission" date="2017-02" db="EMBL/GenBank/DDBJ databases">
        <title>Comparative genomics and description of representatives of a novel lineage of planctomycetes thriving in anoxic sediments.</title>
        <authorList>
            <person name="Spring S."/>
            <person name="Bunk B."/>
            <person name="Sproer C."/>
        </authorList>
    </citation>
    <scope>NUCLEOTIDE SEQUENCE [LARGE SCALE GENOMIC DNA]</scope>
    <source>
        <strain evidence="3">SM-Chi-D1</strain>
    </source>
</reference>
<evidence type="ECO:0000313" key="3">
    <source>
        <dbReference type="Proteomes" id="UP000188181"/>
    </source>
</evidence>
<dbReference type="PANTHER" id="PTHR12110:SF41">
    <property type="entry name" value="INOSOSE DEHYDRATASE"/>
    <property type="match status" value="1"/>
</dbReference>
<accession>A0A1Q2MBV8</accession>
<evidence type="ECO:0000313" key="2">
    <source>
        <dbReference type="EMBL" id="AQQ70018.1"/>
    </source>
</evidence>
<dbReference type="KEGG" id="pbas:SMSP2_00355"/>
<dbReference type="AlphaFoldDB" id="A0A1Q2MBV8"/>
<dbReference type="Gene3D" id="3.20.20.150">
    <property type="entry name" value="Divalent-metal-dependent TIM barrel enzymes"/>
    <property type="match status" value="1"/>
</dbReference>